<evidence type="ECO:0000313" key="1">
    <source>
        <dbReference type="EMBL" id="KZN08107.1"/>
    </source>
</evidence>
<reference evidence="1" key="1">
    <citation type="journal article" date="2016" name="Nat. Genet.">
        <title>A high-quality carrot genome assembly provides new insights into carotenoid accumulation and asterid genome evolution.</title>
        <authorList>
            <person name="Iorizzo M."/>
            <person name="Ellison S."/>
            <person name="Senalik D."/>
            <person name="Zeng P."/>
            <person name="Satapoomin P."/>
            <person name="Huang J."/>
            <person name="Bowman M."/>
            <person name="Iovene M."/>
            <person name="Sanseverino W."/>
            <person name="Cavagnaro P."/>
            <person name="Yildiz M."/>
            <person name="Macko-Podgorni A."/>
            <person name="Moranska E."/>
            <person name="Grzebelus E."/>
            <person name="Grzebelus D."/>
            <person name="Ashrafi H."/>
            <person name="Zheng Z."/>
            <person name="Cheng S."/>
            <person name="Spooner D."/>
            <person name="Van Deynze A."/>
            <person name="Simon P."/>
        </authorList>
    </citation>
    <scope>NUCLEOTIDE SEQUENCE [LARGE SCALE GENOMIC DNA]</scope>
    <source>
        <tissue evidence="1">Leaf</tissue>
    </source>
</reference>
<dbReference type="EMBL" id="CP093343">
    <property type="protein sequence ID" value="WOG81434.1"/>
    <property type="molecule type" value="Genomic_DNA"/>
</dbReference>
<gene>
    <name evidence="1" type="ORF">DCAR_000776</name>
    <name evidence="2" type="ORF">DCAR_0100581</name>
</gene>
<accession>A0A166FS09</accession>
<name>A0A166FS09_DAUCS</name>
<sequence length="68" mass="7407">MDEHSPGPGGLGSDNINILSRSRFSCIRVDSWNELVIPDSFSGKGFAQNPAVVLKGCPYWTAGARIWK</sequence>
<keyword evidence="3" id="KW-1185">Reference proteome</keyword>
<reference evidence="2" key="2">
    <citation type="submission" date="2022-03" db="EMBL/GenBank/DDBJ databases">
        <title>Draft title - Genomic analysis of global carrot germplasm unveils the trajectory of domestication and the origin of high carotenoid orange carrot.</title>
        <authorList>
            <person name="Iorizzo M."/>
            <person name="Ellison S."/>
            <person name="Senalik D."/>
            <person name="Macko-Podgorni A."/>
            <person name="Grzebelus D."/>
            <person name="Bostan H."/>
            <person name="Rolling W."/>
            <person name="Curaba J."/>
            <person name="Simon P."/>
        </authorList>
    </citation>
    <scope>NUCLEOTIDE SEQUENCE</scope>
    <source>
        <tissue evidence="2">Leaf</tissue>
    </source>
</reference>
<evidence type="ECO:0000313" key="3">
    <source>
        <dbReference type="Proteomes" id="UP000077755"/>
    </source>
</evidence>
<evidence type="ECO:0000313" key="2">
    <source>
        <dbReference type="EMBL" id="WOG81434.1"/>
    </source>
</evidence>
<dbReference type="Proteomes" id="UP000077755">
    <property type="component" value="Chromosome 1"/>
</dbReference>
<dbReference type="Gramene" id="KZN08107">
    <property type="protein sequence ID" value="KZN08107"/>
    <property type="gene ID" value="DCAR_000776"/>
</dbReference>
<organism evidence="1">
    <name type="scientific">Daucus carota subsp. sativus</name>
    <name type="common">Carrot</name>
    <dbReference type="NCBI Taxonomy" id="79200"/>
    <lineage>
        <taxon>Eukaryota</taxon>
        <taxon>Viridiplantae</taxon>
        <taxon>Streptophyta</taxon>
        <taxon>Embryophyta</taxon>
        <taxon>Tracheophyta</taxon>
        <taxon>Spermatophyta</taxon>
        <taxon>Magnoliopsida</taxon>
        <taxon>eudicotyledons</taxon>
        <taxon>Gunneridae</taxon>
        <taxon>Pentapetalae</taxon>
        <taxon>asterids</taxon>
        <taxon>campanulids</taxon>
        <taxon>Apiales</taxon>
        <taxon>Apiaceae</taxon>
        <taxon>Apioideae</taxon>
        <taxon>Scandiceae</taxon>
        <taxon>Daucinae</taxon>
        <taxon>Daucus</taxon>
        <taxon>Daucus sect. Daucus</taxon>
    </lineage>
</organism>
<protein>
    <submittedName>
        <fullName evidence="1">Uncharacterized protein</fullName>
    </submittedName>
</protein>
<dbReference type="EMBL" id="LNRQ01000001">
    <property type="protein sequence ID" value="KZN08107.1"/>
    <property type="molecule type" value="Genomic_DNA"/>
</dbReference>
<proteinExistence type="predicted"/>
<dbReference type="AlphaFoldDB" id="A0A166FS09"/>